<feature type="compositionally biased region" description="Low complexity" evidence="1">
    <location>
        <begin position="287"/>
        <end position="302"/>
    </location>
</feature>
<dbReference type="EMBL" id="KV417483">
    <property type="protein sequence ID" value="KZP33206.1"/>
    <property type="molecule type" value="Genomic_DNA"/>
</dbReference>
<feature type="region of interest" description="Disordered" evidence="1">
    <location>
        <begin position="274"/>
        <end position="302"/>
    </location>
</feature>
<reference evidence="2 3" key="1">
    <citation type="journal article" date="2016" name="Mol. Biol. Evol.">
        <title>Comparative Genomics of Early-Diverging Mushroom-Forming Fungi Provides Insights into the Origins of Lignocellulose Decay Capabilities.</title>
        <authorList>
            <person name="Nagy L.G."/>
            <person name="Riley R."/>
            <person name="Tritt A."/>
            <person name="Adam C."/>
            <person name="Daum C."/>
            <person name="Floudas D."/>
            <person name="Sun H."/>
            <person name="Yadav J.S."/>
            <person name="Pangilinan J."/>
            <person name="Larsson K.H."/>
            <person name="Matsuura K."/>
            <person name="Barry K."/>
            <person name="Labutti K."/>
            <person name="Kuo R."/>
            <person name="Ohm R.A."/>
            <person name="Bhattacharya S.S."/>
            <person name="Shirouzu T."/>
            <person name="Yoshinaga Y."/>
            <person name="Martin F.M."/>
            <person name="Grigoriev I.V."/>
            <person name="Hibbett D.S."/>
        </authorList>
    </citation>
    <scope>NUCLEOTIDE SEQUENCE [LARGE SCALE GENOMIC DNA]</scope>
    <source>
        <strain evidence="2 3">CBS 109695</strain>
    </source>
</reference>
<dbReference type="AlphaFoldDB" id="A0A166VYZ6"/>
<feature type="compositionally biased region" description="Basic and acidic residues" evidence="1">
    <location>
        <begin position="274"/>
        <end position="285"/>
    </location>
</feature>
<dbReference type="OrthoDB" id="2855464at2759"/>
<protein>
    <submittedName>
        <fullName evidence="2">Uncharacterized protein</fullName>
    </submittedName>
</protein>
<dbReference type="Proteomes" id="UP000076532">
    <property type="component" value="Unassembled WGS sequence"/>
</dbReference>
<gene>
    <name evidence="2" type="ORF">FIBSPDRAFT_1036327</name>
</gene>
<accession>A0A166VYZ6</accession>
<evidence type="ECO:0000313" key="3">
    <source>
        <dbReference type="Proteomes" id="UP000076532"/>
    </source>
</evidence>
<organism evidence="2 3">
    <name type="scientific">Athelia psychrophila</name>
    <dbReference type="NCBI Taxonomy" id="1759441"/>
    <lineage>
        <taxon>Eukaryota</taxon>
        <taxon>Fungi</taxon>
        <taxon>Dikarya</taxon>
        <taxon>Basidiomycota</taxon>
        <taxon>Agaricomycotina</taxon>
        <taxon>Agaricomycetes</taxon>
        <taxon>Agaricomycetidae</taxon>
        <taxon>Atheliales</taxon>
        <taxon>Atheliaceae</taxon>
        <taxon>Athelia</taxon>
    </lineage>
</organism>
<keyword evidence="3" id="KW-1185">Reference proteome</keyword>
<name>A0A166VYZ6_9AGAM</name>
<evidence type="ECO:0000256" key="1">
    <source>
        <dbReference type="SAM" id="MobiDB-lite"/>
    </source>
</evidence>
<proteinExistence type="predicted"/>
<evidence type="ECO:0000313" key="2">
    <source>
        <dbReference type="EMBL" id="KZP33206.1"/>
    </source>
</evidence>
<sequence length="326" mass="36067">MRSDIGRCSGRCMSGRTISHFAVGLSGLTASNGTIKIRHSSASPPPKLDITTAYLCPLLQRQTLFYQNLVKSCTCTRCGHVVNFPADTRQKDIYVIMDSHVFIAHPMTDSELTAAATTAMNQPSRFDAPYGPKRNKEASRKILEDNPFTSYVTPIGLHCTPCGKNLDLDKRHGWFAYPYEKHCRVSCEHVRAAEIWQKINEARREEAFFPHSIEHERRLRAADGYNNAGSTGTNNEGKLSRVPKQCWAGGKALDRYDMNPLDIGLSPPLVDRKATVKSGRVEKGRSQRGSSDSSASSTSSTDRSNILDFQAANLANLAAEFGRVQK</sequence>